<dbReference type="Pfam" id="PF00069">
    <property type="entry name" value="Pkinase"/>
    <property type="match status" value="1"/>
</dbReference>
<keyword evidence="5" id="KW-0067">ATP-binding</keyword>
<dbReference type="GO" id="GO:0005524">
    <property type="term" value="F:ATP binding"/>
    <property type="evidence" value="ECO:0007669"/>
    <property type="project" value="UniProtKB-KW"/>
</dbReference>
<protein>
    <recommendedName>
        <fullName evidence="6">Protein kinase domain-containing protein</fullName>
    </recommendedName>
</protein>
<sequence>MKKRTREPSDGSSGSTTESVDLATSLPLRRFAYSSLEVSRILGWGGQATVWQASSPHGAVAIKAFPRTHGDSDRAARERRALQAVRGCPFIVELLGSFEAACERPDFQTASYLCLCLELLQFDLYELIDTHGELREAEARFYAACVVIAVEHIHSKGWAFRDLKPENILIDEQGYPKLTDFGCASPITQRRQLPVGTVSYMSPQARVGDGGCACDWWSLGVLIHEMIAADVPFSEMNVTQPEAYPAAVEAAPFEAASTGDVNALTLKPEVVQQCSLEVTSLVSGLLHKDETQRLGCPAAGGPASVRGHAWFEGICWGALLKRRVQPPLAHISASAIRRPADRGAPFHVTKLGKPLRPFTSWKT</sequence>
<dbReference type="SMART" id="SM00220">
    <property type="entry name" value="S_TKc"/>
    <property type="match status" value="1"/>
</dbReference>
<keyword evidence="2" id="KW-0808">Transferase</keyword>
<evidence type="ECO:0000256" key="3">
    <source>
        <dbReference type="ARBA" id="ARBA00022741"/>
    </source>
</evidence>
<dbReference type="AlphaFoldDB" id="A0AB34JD01"/>
<evidence type="ECO:0000256" key="4">
    <source>
        <dbReference type="ARBA" id="ARBA00022777"/>
    </source>
</evidence>
<dbReference type="Gene3D" id="3.30.200.20">
    <property type="entry name" value="Phosphorylase Kinase, domain 1"/>
    <property type="match status" value="1"/>
</dbReference>
<evidence type="ECO:0000256" key="2">
    <source>
        <dbReference type="ARBA" id="ARBA00022679"/>
    </source>
</evidence>
<keyword evidence="4" id="KW-0418">Kinase</keyword>
<dbReference type="GO" id="GO:0004674">
    <property type="term" value="F:protein serine/threonine kinase activity"/>
    <property type="evidence" value="ECO:0007669"/>
    <property type="project" value="UniProtKB-KW"/>
</dbReference>
<proteinExistence type="predicted"/>
<dbReference type="InterPro" id="IPR000719">
    <property type="entry name" value="Prot_kinase_dom"/>
</dbReference>
<organism evidence="7 8">
    <name type="scientific">Prymnesium parvum</name>
    <name type="common">Toxic golden alga</name>
    <dbReference type="NCBI Taxonomy" id="97485"/>
    <lineage>
        <taxon>Eukaryota</taxon>
        <taxon>Haptista</taxon>
        <taxon>Haptophyta</taxon>
        <taxon>Prymnesiophyceae</taxon>
        <taxon>Prymnesiales</taxon>
        <taxon>Prymnesiaceae</taxon>
        <taxon>Prymnesium</taxon>
    </lineage>
</organism>
<keyword evidence="1" id="KW-0723">Serine/threonine-protein kinase</keyword>
<dbReference type="Proteomes" id="UP001515480">
    <property type="component" value="Unassembled WGS sequence"/>
</dbReference>
<feature type="domain" description="Protein kinase" evidence="6">
    <location>
        <begin position="36"/>
        <end position="311"/>
    </location>
</feature>
<dbReference type="EMBL" id="JBGBPQ010000009">
    <property type="protein sequence ID" value="KAL1519560.1"/>
    <property type="molecule type" value="Genomic_DNA"/>
</dbReference>
<name>A0AB34JD01_PRYPA</name>
<keyword evidence="3" id="KW-0547">Nucleotide-binding</keyword>
<gene>
    <name evidence="7" type="ORF">AB1Y20_023074</name>
</gene>
<reference evidence="7 8" key="1">
    <citation type="journal article" date="2024" name="Science">
        <title>Giant polyketide synthase enzymes in the biosynthesis of giant marine polyether toxins.</title>
        <authorList>
            <person name="Fallon T.R."/>
            <person name="Shende V.V."/>
            <person name="Wierzbicki I.H."/>
            <person name="Pendleton A.L."/>
            <person name="Watervoot N.F."/>
            <person name="Auber R.P."/>
            <person name="Gonzalez D.J."/>
            <person name="Wisecaver J.H."/>
            <person name="Moore B.S."/>
        </authorList>
    </citation>
    <scope>NUCLEOTIDE SEQUENCE [LARGE SCALE GENOMIC DNA]</scope>
    <source>
        <strain evidence="7 8">12B1</strain>
    </source>
</reference>
<dbReference type="InterPro" id="IPR011009">
    <property type="entry name" value="Kinase-like_dom_sf"/>
</dbReference>
<evidence type="ECO:0000256" key="1">
    <source>
        <dbReference type="ARBA" id="ARBA00022527"/>
    </source>
</evidence>
<comment type="caution">
    <text evidence="7">The sequence shown here is derived from an EMBL/GenBank/DDBJ whole genome shotgun (WGS) entry which is preliminary data.</text>
</comment>
<dbReference type="PROSITE" id="PS50011">
    <property type="entry name" value="PROTEIN_KINASE_DOM"/>
    <property type="match status" value="1"/>
</dbReference>
<evidence type="ECO:0000313" key="8">
    <source>
        <dbReference type="Proteomes" id="UP001515480"/>
    </source>
</evidence>
<accession>A0AB34JD01</accession>
<dbReference type="Gene3D" id="1.10.510.10">
    <property type="entry name" value="Transferase(Phosphotransferase) domain 1"/>
    <property type="match status" value="1"/>
</dbReference>
<dbReference type="PANTHER" id="PTHR24351">
    <property type="entry name" value="RIBOSOMAL PROTEIN S6 KINASE"/>
    <property type="match status" value="1"/>
</dbReference>
<dbReference type="SUPFAM" id="SSF56112">
    <property type="entry name" value="Protein kinase-like (PK-like)"/>
    <property type="match status" value="1"/>
</dbReference>
<keyword evidence="8" id="KW-1185">Reference proteome</keyword>
<evidence type="ECO:0000259" key="6">
    <source>
        <dbReference type="PROSITE" id="PS50011"/>
    </source>
</evidence>
<evidence type="ECO:0000313" key="7">
    <source>
        <dbReference type="EMBL" id="KAL1519560.1"/>
    </source>
</evidence>
<evidence type="ECO:0000256" key="5">
    <source>
        <dbReference type="ARBA" id="ARBA00022840"/>
    </source>
</evidence>